<reference evidence="4" key="1">
    <citation type="journal article" date="2014" name="Int. J. Syst. Evol. Microbiol.">
        <title>Complete genome sequence of Corynebacterium casei LMG S-19264T (=DSM 44701T), isolated from a smear-ripened cheese.</title>
        <authorList>
            <consortium name="US DOE Joint Genome Institute (JGI-PGF)"/>
            <person name="Walter F."/>
            <person name="Albersmeier A."/>
            <person name="Kalinowski J."/>
            <person name="Ruckert C."/>
        </authorList>
    </citation>
    <scope>NUCLEOTIDE SEQUENCE</scope>
    <source>
        <strain evidence="4">JCM 5069</strain>
    </source>
</reference>
<evidence type="ECO:0000313" key="4">
    <source>
        <dbReference type="EMBL" id="GHH82487.1"/>
    </source>
</evidence>
<feature type="compositionally biased region" description="Gly residues" evidence="1">
    <location>
        <begin position="156"/>
        <end position="173"/>
    </location>
</feature>
<keyword evidence="5" id="KW-1185">Reference proteome</keyword>
<dbReference type="EMBL" id="BNCD01000012">
    <property type="protein sequence ID" value="GHH82487.1"/>
    <property type="molecule type" value="Genomic_DNA"/>
</dbReference>
<feature type="compositionally biased region" description="Low complexity" evidence="1">
    <location>
        <begin position="142"/>
        <end position="155"/>
    </location>
</feature>
<name>A0A919GD63_9ACTN</name>
<proteinExistence type="predicted"/>
<evidence type="ECO:0000256" key="2">
    <source>
        <dbReference type="SAM" id="Phobius"/>
    </source>
</evidence>
<evidence type="ECO:0000259" key="3">
    <source>
        <dbReference type="Pfam" id="PF10708"/>
    </source>
</evidence>
<gene>
    <name evidence="4" type="ORF">GCM10018793_42450</name>
</gene>
<dbReference type="InterPro" id="IPR018929">
    <property type="entry name" value="DUF2510"/>
</dbReference>
<dbReference type="Proteomes" id="UP000603708">
    <property type="component" value="Unassembled WGS sequence"/>
</dbReference>
<evidence type="ECO:0000256" key="1">
    <source>
        <dbReference type="SAM" id="MobiDB-lite"/>
    </source>
</evidence>
<feature type="domain" description="DUF2510" evidence="3">
    <location>
        <begin position="55"/>
        <end position="91"/>
    </location>
</feature>
<reference evidence="4" key="2">
    <citation type="submission" date="2020-09" db="EMBL/GenBank/DDBJ databases">
        <authorList>
            <person name="Sun Q."/>
            <person name="Ohkuma M."/>
        </authorList>
    </citation>
    <scope>NUCLEOTIDE SEQUENCE</scope>
    <source>
        <strain evidence="4">JCM 5069</strain>
    </source>
</reference>
<keyword evidence="2" id="KW-1133">Transmembrane helix</keyword>
<feature type="region of interest" description="Disordered" evidence="1">
    <location>
        <begin position="137"/>
        <end position="205"/>
    </location>
</feature>
<keyword evidence="2" id="KW-0812">Transmembrane</keyword>
<organism evidence="4 5">
    <name type="scientific">Streptomyces sulfonofaciens</name>
    <dbReference type="NCBI Taxonomy" id="68272"/>
    <lineage>
        <taxon>Bacteria</taxon>
        <taxon>Bacillati</taxon>
        <taxon>Actinomycetota</taxon>
        <taxon>Actinomycetes</taxon>
        <taxon>Kitasatosporales</taxon>
        <taxon>Streptomycetaceae</taxon>
        <taxon>Streptomyces</taxon>
    </lineage>
</organism>
<feature type="compositionally biased region" description="Gly residues" evidence="1">
    <location>
        <begin position="19"/>
        <end position="32"/>
    </location>
</feature>
<protein>
    <submittedName>
        <fullName evidence="4">Membrane protein</fullName>
    </submittedName>
</protein>
<feature type="transmembrane region" description="Helical" evidence="2">
    <location>
        <begin position="114"/>
        <end position="135"/>
    </location>
</feature>
<evidence type="ECO:0000313" key="5">
    <source>
        <dbReference type="Proteomes" id="UP000603708"/>
    </source>
</evidence>
<feature type="region of interest" description="Disordered" evidence="1">
    <location>
        <begin position="1"/>
        <end position="33"/>
    </location>
</feature>
<dbReference type="Pfam" id="PF10708">
    <property type="entry name" value="DUF2510"/>
    <property type="match status" value="1"/>
</dbReference>
<dbReference type="AlphaFoldDB" id="A0A919GD63"/>
<keyword evidence="2" id="KW-0472">Membrane</keyword>
<comment type="caution">
    <text evidence="4">The sequence shown here is derived from an EMBL/GenBank/DDBJ whole genome shotgun (WGS) entry which is preliminary data.</text>
</comment>
<accession>A0A919GD63</accession>
<sequence length="363" mass="36840">MPCSARADAQRVVKTAHGARGGGGPGPFGGGLRRPSHRAFRVGSYCGVMTQVTPPGWYPDPGQTTDGPRTERWWDGGAWTDRIRPAEAAAGWGPPGYPPGAYPVPEARPRRLRIVIGTLVVLVVLACIGGGVYALTDGGGKDSASSAPSGAPSRGSDGGGSPGRPGVPGGPDGPGAPDGPAPKTEEGYATDTASGISLPVPDGWKGESGAVGAQVTTGTYTCPGDTKQTCVRGGAFSAPALALKLEQSSAKAAAEADIAKNAEESYGGKTYGKISSHQQLASRAVQVAGEQGYLVRWKVVTGKGDDGYVESLVFPSPASQDMLVVVRFGFDVNDKAPKVSAMDDITKGIKKAAGQGGGNGRQV</sequence>